<dbReference type="SUPFAM" id="SSF55383">
    <property type="entry name" value="Copper amine oxidase, domain N"/>
    <property type="match status" value="1"/>
</dbReference>
<proteinExistence type="predicted"/>
<dbReference type="InterPro" id="IPR036582">
    <property type="entry name" value="Mao_N_sf"/>
</dbReference>
<evidence type="ECO:0000256" key="1">
    <source>
        <dbReference type="SAM" id="Phobius"/>
    </source>
</evidence>
<dbReference type="InterPro" id="IPR012854">
    <property type="entry name" value="Cu_amine_oxidase-like_N"/>
</dbReference>
<evidence type="ECO:0000313" key="3">
    <source>
        <dbReference type="EMBL" id="MBP3966532.1"/>
    </source>
</evidence>
<evidence type="ECO:0000259" key="2">
    <source>
        <dbReference type="Pfam" id="PF07833"/>
    </source>
</evidence>
<feature type="domain" description="Copper amine oxidase-like N-terminal" evidence="2">
    <location>
        <begin position="179"/>
        <end position="271"/>
    </location>
</feature>
<evidence type="ECO:0000313" key="4">
    <source>
        <dbReference type="Proteomes" id="UP000673394"/>
    </source>
</evidence>
<gene>
    <name evidence="3" type="ORF">I8J30_27940</name>
</gene>
<dbReference type="RefSeq" id="WP_210663793.1">
    <property type="nucleotide sequence ID" value="NZ_JAGKSP010000019.1"/>
</dbReference>
<feature type="transmembrane region" description="Helical" evidence="1">
    <location>
        <begin position="12"/>
        <end position="29"/>
    </location>
</feature>
<organism evidence="3 4">
    <name type="scientific">Paenibacillus lignilyticus</name>
    <dbReference type="NCBI Taxonomy" id="1172615"/>
    <lineage>
        <taxon>Bacteria</taxon>
        <taxon>Bacillati</taxon>
        <taxon>Bacillota</taxon>
        <taxon>Bacilli</taxon>
        <taxon>Bacillales</taxon>
        <taxon>Paenibacillaceae</taxon>
        <taxon>Paenibacillus</taxon>
    </lineage>
</organism>
<keyword evidence="4" id="KW-1185">Reference proteome</keyword>
<dbReference type="Pfam" id="PF07833">
    <property type="entry name" value="Cu_amine_oxidN1"/>
    <property type="match status" value="1"/>
</dbReference>
<dbReference type="EMBL" id="JAGKSP010000019">
    <property type="protein sequence ID" value="MBP3966532.1"/>
    <property type="molecule type" value="Genomic_DNA"/>
</dbReference>
<dbReference type="Gene3D" id="3.30.457.10">
    <property type="entry name" value="Copper amine oxidase-like, N-terminal domain"/>
    <property type="match status" value="1"/>
</dbReference>
<keyword evidence="1" id="KW-1133">Transmembrane helix</keyword>
<accession>A0ABS5CL32</accession>
<dbReference type="Proteomes" id="UP000673394">
    <property type="component" value="Unassembled WGS sequence"/>
</dbReference>
<keyword evidence="1" id="KW-0472">Membrane</keyword>
<reference evidence="3 4" key="1">
    <citation type="submission" date="2021-04" db="EMBL/GenBank/DDBJ databases">
        <title>Paenibacillus sp. DLE-14 whole genome sequence.</title>
        <authorList>
            <person name="Ham Y.J."/>
        </authorList>
    </citation>
    <scope>NUCLEOTIDE SEQUENCE [LARGE SCALE GENOMIC DNA]</scope>
    <source>
        <strain evidence="3 4">DLE-14</strain>
    </source>
</reference>
<comment type="caution">
    <text evidence="3">The sequence shown here is derived from an EMBL/GenBank/DDBJ whole genome shotgun (WGS) entry which is preliminary data.</text>
</comment>
<sequence length="276" mass="31113">MRGLWNNVAVRKHIILFIMAVVVMSGLVTNGKKVSACDFGSNIIKPHTDSNVFVGKALEIRGDKNGKDVFFEVYKVEQGTVKALAKVWTPPAGSSCGGFDFKVGEMYYVITIDTPIFPSKKVVMINTARPLLAEEKSEKEQIEGQSLLENFLKRTDVSVSINGEDLVMNRPYDYFYSNKDNRVMVPLNEAFVSRFGIEVTPINEDDDSVTLNYMGKAYTYQIGHNTVRIDENDFNIMDTVIQRFDGITFIPARQVADMIGAQLTWDNKLKKICFSF</sequence>
<protein>
    <submittedName>
        <fullName evidence="3">Copper amine oxidase N-terminal domain-containing protein</fullName>
    </submittedName>
</protein>
<name>A0ABS5CL32_9BACL</name>
<keyword evidence="1" id="KW-0812">Transmembrane</keyword>